<feature type="transmembrane region" description="Helical" evidence="1">
    <location>
        <begin position="69"/>
        <end position="89"/>
    </location>
</feature>
<dbReference type="OrthoDB" id="3830295at2"/>
<protein>
    <submittedName>
        <fullName evidence="2">Uncharacterized protein</fullName>
    </submittedName>
</protein>
<keyword evidence="3" id="KW-1185">Reference proteome</keyword>
<keyword evidence="1" id="KW-0812">Transmembrane</keyword>
<gene>
    <name evidence="2" type="ORF">AWN90_16915</name>
</gene>
<evidence type="ECO:0000313" key="3">
    <source>
        <dbReference type="Proteomes" id="UP000076512"/>
    </source>
</evidence>
<dbReference type="RefSeq" id="WP_067581930.1">
    <property type="nucleotide sequence ID" value="NZ_JABMCZ010000001.1"/>
</dbReference>
<sequence>MTIRERFALPVPAGDAMIYGAPHETADGSTIITVSRPGGLLRPGGQPLGIFVVRDGAAMWQPAFDATRIATLGVLTGLLSAVIATLAVLRRPPWPDVSIRM</sequence>
<evidence type="ECO:0000256" key="1">
    <source>
        <dbReference type="SAM" id="Phobius"/>
    </source>
</evidence>
<keyword evidence="1" id="KW-0472">Membrane</keyword>
<dbReference type="EMBL" id="LWGR01000002">
    <property type="protein sequence ID" value="KZM75994.1"/>
    <property type="molecule type" value="Genomic_DNA"/>
</dbReference>
<proteinExistence type="predicted"/>
<dbReference type="Proteomes" id="UP000076512">
    <property type="component" value="Unassembled WGS sequence"/>
</dbReference>
<reference evidence="2 3" key="1">
    <citation type="submission" date="2016-04" db="EMBL/GenBank/DDBJ databases">
        <authorList>
            <person name="Evans L.H."/>
            <person name="Alamgir A."/>
            <person name="Owens N."/>
            <person name="Weber N.D."/>
            <person name="Virtaneva K."/>
            <person name="Barbian K."/>
            <person name="Babar A."/>
            <person name="Rosenke K."/>
        </authorList>
    </citation>
    <scope>NUCLEOTIDE SEQUENCE [LARGE SCALE GENOMIC DNA]</scope>
    <source>
        <strain evidence="2 3">IFM 0406</strain>
    </source>
</reference>
<accession>A0A161Z789</accession>
<name>A0A161Z789_9NOCA</name>
<dbReference type="AlphaFoldDB" id="A0A161Z789"/>
<comment type="caution">
    <text evidence="2">The sequence shown here is derived from an EMBL/GenBank/DDBJ whole genome shotgun (WGS) entry which is preliminary data.</text>
</comment>
<keyword evidence="1" id="KW-1133">Transmembrane helix</keyword>
<evidence type="ECO:0000313" key="2">
    <source>
        <dbReference type="EMBL" id="KZM75994.1"/>
    </source>
</evidence>
<organism evidence="2 3">
    <name type="scientific">Nocardia terpenica</name>
    <dbReference type="NCBI Taxonomy" id="455432"/>
    <lineage>
        <taxon>Bacteria</taxon>
        <taxon>Bacillati</taxon>
        <taxon>Actinomycetota</taxon>
        <taxon>Actinomycetes</taxon>
        <taxon>Mycobacteriales</taxon>
        <taxon>Nocardiaceae</taxon>
        <taxon>Nocardia</taxon>
    </lineage>
</organism>